<sequence length="475" mass="53497">MARVVKVFRTLRNHWKKSAFAVCVLSYGGHWLYGKHCDNILRREACLLARDFGRQLMAPQEQLRKATVILNPAACNGKANNLFEKNAAPILHLAGVEITLVKTDYEGQAKKLMELLEHTDMLIVAGGDGTMQEVITGLLRRPDQEKMSGIPIGFIPLGSTNSLSPSLHLLNDNKVKDITSATLSILRGVTVPLDVLQIKGEKDQPVFALMGLQWGAFRDAASKISKYWYLGPLKTYAAHWFSTLRVGIHSNITVIFLVSKNKANSEIKREIHAAPAPHVSLLQEWPLVRDISISHLAPTLRPPDQPFEKPPRPSLLYRIARRLKNYWNPPIEEPPKLEEPEQWKEEKLSTLELLVQTHNNNPVERRINDSLVIHAEPDNFSVADFITVGNAKTKDPIIFSKNSTILEASACRLQLPEGAGGFYNIDNEEYEAMPVEVRLLPRKLRFFISAERRAQFLSLTQGEKDIKNDNSTETT</sequence>
<evidence type="ECO:0000256" key="20">
    <source>
        <dbReference type="ARBA" id="ARBA00024636"/>
    </source>
</evidence>
<comment type="catalytic activity">
    <reaction evidence="17">
        <text>1-(9Z-octadecenoyl)-sn-glycerol + ATP = 1-(9Z-octadecenoyl)-sn-glycero-3-phosphate + ADP + H(+)</text>
        <dbReference type="Rhea" id="RHEA:41079"/>
        <dbReference type="ChEBI" id="CHEBI:15378"/>
        <dbReference type="ChEBI" id="CHEBI:30616"/>
        <dbReference type="ChEBI" id="CHEBI:74544"/>
        <dbReference type="ChEBI" id="CHEBI:75757"/>
        <dbReference type="ChEBI" id="CHEBI:456216"/>
    </reaction>
    <physiologicalReaction direction="left-to-right" evidence="17">
        <dbReference type="Rhea" id="RHEA:41080"/>
    </physiologicalReaction>
</comment>
<dbReference type="InterPro" id="IPR016064">
    <property type="entry name" value="NAD/diacylglycerol_kinase_sf"/>
</dbReference>
<comment type="catalytic activity">
    <reaction evidence="29">
        <text>N-(hexanoyl)sphing-4-enine + ATP = N-hexanoylsphing-4-enine 1-phosphate + ADP + H(+)</text>
        <dbReference type="Rhea" id="RHEA:43312"/>
        <dbReference type="ChEBI" id="CHEBI:15378"/>
        <dbReference type="ChEBI" id="CHEBI:30616"/>
        <dbReference type="ChEBI" id="CHEBI:63867"/>
        <dbReference type="ChEBI" id="CHEBI:82959"/>
        <dbReference type="ChEBI" id="CHEBI:456216"/>
    </reaction>
    <physiologicalReaction direction="left-to-right" evidence="29">
        <dbReference type="Rhea" id="RHEA:43313"/>
    </physiologicalReaction>
</comment>
<comment type="subcellular location">
    <subcellularLocation>
        <location evidence="3">Mitochondrion inner membrane</location>
        <topology evidence="3">Peripheral membrane protein</topology>
    </subcellularLocation>
    <subcellularLocation>
        <location evidence="2">Mitochondrion intermembrane space</location>
    </subcellularLocation>
</comment>
<comment type="catalytic activity">
    <reaction evidence="19">
        <text>2-(5Z,8Z,11Z,14Z-eicosatetraenoyl)-glycerol + ATP = 2-(5Z,8Z,11Z,14Z-eicosatetraenoyl)-sn-glycero-3-phosphate + ADP + H(+)</text>
        <dbReference type="Rhea" id="RHEA:43316"/>
        <dbReference type="ChEBI" id="CHEBI:15378"/>
        <dbReference type="ChEBI" id="CHEBI:30616"/>
        <dbReference type="ChEBI" id="CHEBI:52392"/>
        <dbReference type="ChEBI" id="CHEBI:78209"/>
        <dbReference type="ChEBI" id="CHEBI:456216"/>
    </reaction>
    <physiologicalReaction direction="left-to-right" evidence="19">
        <dbReference type="Rhea" id="RHEA:43317"/>
    </physiologicalReaction>
</comment>
<dbReference type="InterPro" id="IPR017438">
    <property type="entry name" value="ATP-NAD_kinase_N"/>
</dbReference>
<evidence type="ECO:0000256" key="27">
    <source>
        <dbReference type="ARBA" id="ARBA00048034"/>
    </source>
</evidence>
<organism evidence="31 32">
    <name type="scientific">Takifugu bimaculatus</name>
    <dbReference type="NCBI Taxonomy" id="433685"/>
    <lineage>
        <taxon>Eukaryota</taxon>
        <taxon>Metazoa</taxon>
        <taxon>Chordata</taxon>
        <taxon>Craniata</taxon>
        <taxon>Vertebrata</taxon>
        <taxon>Euteleostomi</taxon>
        <taxon>Actinopterygii</taxon>
        <taxon>Neopterygii</taxon>
        <taxon>Teleostei</taxon>
        <taxon>Neoteleostei</taxon>
        <taxon>Acanthomorphata</taxon>
        <taxon>Eupercaria</taxon>
        <taxon>Tetraodontiformes</taxon>
        <taxon>Tetradontoidea</taxon>
        <taxon>Tetraodontidae</taxon>
        <taxon>Takifugu</taxon>
    </lineage>
</organism>
<evidence type="ECO:0000256" key="24">
    <source>
        <dbReference type="ARBA" id="ARBA00026142"/>
    </source>
</evidence>
<evidence type="ECO:0000256" key="26">
    <source>
        <dbReference type="ARBA" id="ARBA00044480"/>
    </source>
</evidence>
<dbReference type="EC" id="2.7.1.138" evidence="22"/>
<evidence type="ECO:0000313" key="31">
    <source>
        <dbReference type="EMBL" id="TNN00776.1"/>
    </source>
</evidence>
<comment type="catalytic activity">
    <reaction evidence="16">
        <text>1-(5Z,8Z,11Z,14Z-eicosatetraenoyl)-sn-glycerol + ATP = 1-(5Z,8Z,11Z,14Z-eicosatetraenoyl)-sn-glycero-3-phosphate + ADP + H(+)</text>
        <dbReference type="Rhea" id="RHEA:43328"/>
        <dbReference type="ChEBI" id="CHEBI:15378"/>
        <dbReference type="ChEBI" id="CHEBI:30616"/>
        <dbReference type="ChEBI" id="CHEBI:34071"/>
        <dbReference type="ChEBI" id="CHEBI:74938"/>
        <dbReference type="ChEBI" id="CHEBI:456216"/>
    </reaction>
    <physiologicalReaction direction="left-to-right" evidence="16">
        <dbReference type="Rhea" id="RHEA:43329"/>
    </physiologicalReaction>
</comment>
<keyword evidence="32" id="KW-1185">Reference proteome</keyword>
<evidence type="ECO:0000256" key="13">
    <source>
        <dbReference type="ARBA" id="ARBA00023136"/>
    </source>
</evidence>
<feature type="domain" description="DAGKc" evidence="30">
    <location>
        <begin position="61"/>
        <end position="202"/>
    </location>
</feature>
<dbReference type="GO" id="GO:0046512">
    <property type="term" value="P:sphingosine biosynthetic process"/>
    <property type="evidence" value="ECO:0007669"/>
    <property type="project" value="TreeGrafter"/>
</dbReference>
<evidence type="ECO:0000256" key="3">
    <source>
        <dbReference type="ARBA" id="ARBA00004637"/>
    </source>
</evidence>
<comment type="catalytic activity">
    <reaction evidence="15">
        <text>a 1,2-diacyl-sn-glycerol + ATP = a 1,2-diacyl-sn-glycero-3-phosphate + ADP + H(+)</text>
        <dbReference type="Rhea" id="RHEA:10272"/>
        <dbReference type="ChEBI" id="CHEBI:15378"/>
        <dbReference type="ChEBI" id="CHEBI:17815"/>
        <dbReference type="ChEBI" id="CHEBI:30616"/>
        <dbReference type="ChEBI" id="CHEBI:58608"/>
        <dbReference type="ChEBI" id="CHEBI:456216"/>
        <dbReference type="EC" id="2.7.1.107"/>
    </reaction>
    <physiologicalReaction direction="left-to-right" evidence="15">
        <dbReference type="Rhea" id="RHEA:10273"/>
    </physiologicalReaction>
</comment>
<dbReference type="SUPFAM" id="SSF111331">
    <property type="entry name" value="NAD kinase/diacylglycerol kinase-like"/>
    <property type="match status" value="1"/>
</dbReference>
<dbReference type="GO" id="GO:0046486">
    <property type="term" value="P:glycerolipid metabolic process"/>
    <property type="evidence" value="ECO:0007669"/>
    <property type="project" value="UniProtKB-UniPathway"/>
</dbReference>
<reference evidence="31 32" key="1">
    <citation type="submission" date="2019-04" db="EMBL/GenBank/DDBJ databases">
        <title>The sequence and de novo assembly of Takifugu bimaculatus genome using PacBio and Hi-C technologies.</title>
        <authorList>
            <person name="Xu P."/>
            <person name="Liu B."/>
            <person name="Zhou Z."/>
        </authorList>
    </citation>
    <scope>NUCLEOTIDE SEQUENCE [LARGE SCALE GENOMIC DNA]</scope>
    <source>
        <strain evidence="31">TB-2018</strain>
        <tissue evidence="31">Muscle</tissue>
    </source>
</reference>
<comment type="catalytic activity">
    <reaction evidence="20">
        <text>1-hexadecanoyl-sn-glycerol + ATP = 1-hexadecanoyl-sn-glycero-3-phosphate + ADP + H(+)</text>
        <dbReference type="Rhea" id="RHEA:43308"/>
        <dbReference type="ChEBI" id="CHEBI:15378"/>
        <dbReference type="ChEBI" id="CHEBI:30616"/>
        <dbReference type="ChEBI" id="CHEBI:57518"/>
        <dbReference type="ChEBI" id="CHEBI:75542"/>
        <dbReference type="ChEBI" id="CHEBI:456216"/>
    </reaction>
    <physiologicalReaction direction="left-to-right" evidence="20">
        <dbReference type="Rhea" id="RHEA:43309"/>
    </physiologicalReaction>
</comment>
<evidence type="ECO:0000256" key="15">
    <source>
        <dbReference type="ARBA" id="ARBA00023411"/>
    </source>
</evidence>
<evidence type="ECO:0000256" key="4">
    <source>
        <dbReference type="ARBA" id="ARBA00005175"/>
    </source>
</evidence>
<keyword evidence="6" id="KW-0808">Transferase</keyword>
<dbReference type="GO" id="GO:0001729">
    <property type="term" value="F:ceramide kinase activity"/>
    <property type="evidence" value="ECO:0007669"/>
    <property type="project" value="UniProtKB-EC"/>
</dbReference>
<comment type="caution">
    <text evidence="31">The sequence shown here is derived from an EMBL/GenBank/DDBJ whole genome shotgun (WGS) entry which is preliminary data.</text>
</comment>
<gene>
    <name evidence="31" type="ORF">fugu_012022</name>
</gene>
<dbReference type="AlphaFoldDB" id="A0A4Z2C9B4"/>
<evidence type="ECO:0000256" key="25">
    <source>
        <dbReference type="ARBA" id="ARBA00030553"/>
    </source>
</evidence>
<evidence type="ECO:0000256" key="5">
    <source>
        <dbReference type="ARBA" id="ARBA00012133"/>
    </source>
</evidence>
<dbReference type="Gene3D" id="3.40.50.10330">
    <property type="entry name" value="Probable inorganic polyphosphate/atp-NAD kinase, domain 1"/>
    <property type="match status" value="1"/>
</dbReference>
<keyword evidence="8" id="KW-0418">Kinase</keyword>
<comment type="cofactor">
    <cofactor evidence="1">
        <name>Mg(2+)</name>
        <dbReference type="ChEBI" id="CHEBI:18420"/>
    </cofactor>
</comment>
<dbReference type="CDD" id="cd01653">
    <property type="entry name" value="GATase1"/>
    <property type="match status" value="1"/>
</dbReference>
<dbReference type="InterPro" id="IPR050187">
    <property type="entry name" value="Lipid_Phosphate_FormReg"/>
</dbReference>
<evidence type="ECO:0000256" key="17">
    <source>
        <dbReference type="ARBA" id="ARBA00024505"/>
    </source>
</evidence>
<evidence type="ECO:0000259" key="30">
    <source>
        <dbReference type="PROSITE" id="PS50146"/>
    </source>
</evidence>
<evidence type="ECO:0000256" key="2">
    <source>
        <dbReference type="ARBA" id="ARBA00004569"/>
    </source>
</evidence>
<proteinExistence type="inferred from homology"/>
<dbReference type="GO" id="GO:0005524">
    <property type="term" value="F:ATP binding"/>
    <property type="evidence" value="ECO:0007669"/>
    <property type="project" value="UniProtKB-KW"/>
</dbReference>
<keyword evidence="10" id="KW-0067">ATP-binding</keyword>
<dbReference type="Pfam" id="PF19712">
    <property type="entry name" value="AGK_C"/>
    <property type="match status" value="2"/>
</dbReference>
<evidence type="ECO:0000256" key="22">
    <source>
        <dbReference type="ARBA" id="ARBA00026096"/>
    </source>
</evidence>
<dbReference type="SMART" id="SM00046">
    <property type="entry name" value="DAGKc"/>
    <property type="match status" value="1"/>
</dbReference>
<comment type="catalytic activity">
    <reaction evidence="14">
        <text>1,2-di-(9Z-octadecenoyl)-sn-glycerol + ATP = 1,2-di-(9Z-octadecenoyl)-sn-glycero-3-phosphate + ADP + H(+)</text>
        <dbReference type="Rhea" id="RHEA:40327"/>
        <dbReference type="ChEBI" id="CHEBI:15378"/>
        <dbReference type="ChEBI" id="CHEBI:30616"/>
        <dbReference type="ChEBI" id="CHEBI:52333"/>
        <dbReference type="ChEBI" id="CHEBI:74546"/>
        <dbReference type="ChEBI" id="CHEBI:456216"/>
    </reaction>
    <physiologicalReaction direction="left-to-right" evidence="14">
        <dbReference type="Rhea" id="RHEA:40328"/>
    </physiologicalReaction>
</comment>
<evidence type="ECO:0000256" key="12">
    <source>
        <dbReference type="ARBA" id="ARBA00023128"/>
    </source>
</evidence>
<dbReference type="PROSITE" id="PS50146">
    <property type="entry name" value="DAGK"/>
    <property type="match status" value="1"/>
</dbReference>
<evidence type="ECO:0000256" key="10">
    <source>
        <dbReference type="ARBA" id="ARBA00022840"/>
    </source>
</evidence>
<evidence type="ECO:0000256" key="21">
    <source>
        <dbReference type="ARBA" id="ARBA00025749"/>
    </source>
</evidence>
<evidence type="ECO:0000256" key="7">
    <source>
        <dbReference type="ARBA" id="ARBA00022741"/>
    </source>
</evidence>
<dbReference type="GO" id="GO:0046513">
    <property type="term" value="P:ceramide biosynthetic process"/>
    <property type="evidence" value="ECO:0007669"/>
    <property type="project" value="TreeGrafter"/>
</dbReference>
<keyword evidence="12" id="KW-0496">Mitochondrion</keyword>
<evidence type="ECO:0000256" key="28">
    <source>
        <dbReference type="ARBA" id="ARBA00048663"/>
    </source>
</evidence>
<accession>A0A4Z2C9B4</accession>
<dbReference type="GO" id="GO:0004143">
    <property type="term" value="F:ATP-dependent diacylglycerol kinase activity"/>
    <property type="evidence" value="ECO:0007669"/>
    <property type="project" value="UniProtKB-EC"/>
</dbReference>
<comment type="catalytic activity">
    <reaction evidence="18">
        <text>a 1-acyl-sn-glycerol + ATP = a 1-acyl-sn-glycero-3-phosphate + ADP + H(+)</text>
        <dbReference type="Rhea" id="RHEA:33747"/>
        <dbReference type="ChEBI" id="CHEBI:15378"/>
        <dbReference type="ChEBI" id="CHEBI:30616"/>
        <dbReference type="ChEBI" id="CHEBI:57970"/>
        <dbReference type="ChEBI" id="CHEBI:64683"/>
        <dbReference type="ChEBI" id="CHEBI:456216"/>
    </reaction>
    <physiologicalReaction direction="left-to-right" evidence="18">
        <dbReference type="Rhea" id="RHEA:33748"/>
    </physiologicalReaction>
</comment>
<dbReference type="Proteomes" id="UP000516260">
    <property type="component" value="Chromosome 12"/>
</dbReference>
<comment type="pathway">
    <text evidence="4">Lipid metabolism; glycerolipid metabolism.</text>
</comment>
<keyword evidence="7" id="KW-0547">Nucleotide-binding</keyword>
<evidence type="ECO:0000256" key="16">
    <source>
        <dbReference type="ARBA" id="ARBA00024483"/>
    </source>
</evidence>
<dbReference type="PANTHER" id="PTHR12358:SF31">
    <property type="entry name" value="ACYLGLYCEROL KINASE, MITOCHONDRIAL"/>
    <property type="match status" value="1"/>
</dbReference>
<dbReference type="GO" id="GO:0005758">
    <property type="term" value="C:mitochondrial intermembrane space"/>
    <property type="evidence" value="ECO:0007669"/>
    <property type="project" value="UniProtKB-SubCell"/>
</dbReference>
<evidence type="ECO:0000256" key="11">
    <source>
        <dbReference type="ARBA" id="ARBA00023098"/>
    </source>
</evidence>
<keyword evidence="13" id="KW-0472">Membrane</keyword>
<evidence type="ECO:0000256" key="8">
    <source>
        <dbReference type="ARBA" id="ARBA00022777"/>
    </source>
</evidence>
<dbReference type="EC" id="2.7.1.94" evidence="23"/>
<dbReference type="EC" id="2.7.1.107" evidence="5"/>
<evidence type="ECO:0000256" key="19">
    <source>
        <dbReference type="ARBA" id="ARBA00024556"/>
    </source>
</evidence>
<keyword evidence="11" id="KW-0443">Lipid metabolism</keyword>
<evidence type="ECO:0000256" key="9">
    <source>
        <dbReference type="ARBA" id="ARBA00022792"/>
    </source>
</evidence>
<evidence type="ECO:0000256" key="6">
    <source>
        <dbReference type="ARBA" id="ARBA00022679"/>
    </source>
</evidence>
<dbReference type="InterPro" id="IPR001206">
    <property type="entry name" value="Diacylglycerol_kinase_cat_dom"/>
</dbReference>
<dbReference type="GO" id="GO:0047620">
    <property type="term" value="F:acylglycerol kinase activity"/>
    <property type="evidence" value="ECO:0007669"/>
    <property type="project" value="UniProtKB-EC"/>
</dbReference>
<evidence type="ECO:0000313" key="32">
    <source>
        <dbReference type="Proteomes" id="UP000516260"/>
    </source>
</evidence>
<dbReference type="PANTHER" id="PTHR12358">
    <property type="entry name" value="SPHINGOSINE KINASE"/>
    <property type="match status" value="1"/>
</dbReference>
<keyword evidence="9" id="KW-0999">Mitochondrion inner membrane</keyword>
<dbReference type="GO" id="GO:0005743">
    <property type="term" value="C:mitochondrial inner membrane"/>
    <property type="evidence" value="ECO:0007669"/>
    <property type="project" value="UniProtKB-SubCell"/>
</dbReference>
<comment type="catalytic activity">
    <reaction evidence="26">
        <text>a 2-acylglycerol + ATP = a 2-acyl-sn-glycerol 3-phosphate + ADP + H(+)</text>
        <dbReference type="Rhea" id="RHEA:39847"/>
        <dbReference type="ChEBI" id="CHEBI:15378"/>
        <dbReference type="ChEBI" id="CHEBI:17389"/>
        <dbReference type="ChEBI" id="CHEBI:30616"/>
        <dbReference type="ChEBI" id="CHEBI:64982"/>
        <dbReference type="ChEBI" id="CHEBI:456216"/>
    </reaction>
    <physiologicalReaction direction="left-to-right" evidence="26">
        <dbReference type="Rhea" id="RHEA:39848"/>
    </physiologicalReaction>
</comment>
<dbReference type="Pfam" id="PF00781">
    <property type="entry name" value="DAGK_cat"/>
    <property type="match status" value="1"/>
</dbReference>
<dbReference type="EMBL" id="SWLE01000004">
    <property type="protein sequence ID" value="TNN00776.1"/>
    <property type="molecule type" value="Genomic_DNA"/>
</dbReference>
<comment type="catalytic activity">
    <reaction evidence="28">
        <text>a monoacylglycerol + ATP = a monoacyl-sn-glycero-3-phosphate + ADP + H(+)</text>
        <dbReference type="Rhea" id="RHEA:19293"/>
        <dbReference type="ChEBI" id="CHEBI:15378"/>
        <dbReference type="ChEBI" id="CHEBI:17408"/>
        <dbReference type="ChEBI" id="CHEBI:30616"/>
        <dbReference type="ChEBI" id="CHEBI:77589"/>
        <dbReference type="ChEBI" id="CHEBI:456216"/>
        <dbReference type="EC" id="2.7.1.94"/>
    </reaction>
    <physiologicalReaction direction="left-to-right" evidence="28">
        <dbReference type="Rhea" id="RHEA:19294"/>
    </physiologicalReaction>
</comment>
<evidence type="ECO:0000256" key="23">
    <source>
        <dbReference type="ARBA" id="ARBA00026098"/>
    </source>
</evidence>
<dbReference type="InterPro" id="IPR045579">
    <property type="entry name" value="AGK_C"/>
</dbReference>
<comment type="similarity">
    <text evidence="21">Belongs to the AGK family.</text>
</comment>
<evidence type="ECO:0000256" key="1">
    <source>
        <dbReference type="ARBA" id="ARBA00001946"/>
    </source>
</evidence>
<name>A0A4Z2C9B4_9TELE</name>
<evidence type="ECO:0000256" key="14">
    <source>
        <dbReference type="ARBA" id="ARBA00023371"/>
    </source>
</evidence>
<comment type="catalytic activity">
    <reaction evidence="27">
        <text>an N-acylsphing-4-enine + ATP = an N-acylsphing-4-enine 1-phosphate + ADP + H(+)</text>
        <dbReference type="Rhea" id="RHEA:17929"/>
        <dbReference type="ChEBI" id="CHEBI:15378"/>
        <dbReference type="ChEBI" id="CHEBI:30616"/>
        <dbReference type="ChEBI" id="CHEBI:52639"/>
        <dbReference type="ChEBI" id="CHEBI:57674"/>
        <dbReference type="ChEBI" id="CHEBI:456216"/>
        <dbReference type="EC" id="2.7.1.138"/>
    </reaction>
    <physiologicalReaction direction="left-to-right" evidence="27">
        <dbReference type="Rhea" id="RHEA:17930"/>
    </physiologicalReaction>
</comment>
<protein>
    <recommendedName>
        <fullName evidence="24">Acylglycerol kinase, mitochondrial</fullName>
        <ecNumber evidence="5">2.7.1.107</ecNumber>
        <ecNumber evidence="22">2.7.1.138</ecNumber>
        <ecNumber evidence="23">2.7.1.94</ecNumber>
    </recommendedName>
    <alternativeName>
        <fullName evidence="25">Multiple substrate lipid kinase</fullName>
    </alternativeName>
</protein>
<evidence type="ECO:0000256" key="18">
    <source>
        <dbReference type="ARBA" id="ARBA00024512"/>
    </source>
</evidence>
<evidence type="ECO:0000256" key="29">
    <source>
        <dbReference type="ARBA" id="ARBA00048876"/>
    </source>
</evidence>
<dbReference type="UniPathway" id="UPA00230"/>